<accession>A0A7M2QLZ8</accession>
<dbReference type="SUPFAM" id="SSF56731">
    <property type="entry name" value="DNA primase core"/>
    <property type="match status" value="1"/>
</dbReference>
<dbReference type="EMBL" id="MT993626">
    <property type="protein sequence ID" value="QOV05538.1"/>
    <property type="molecule type" value="Genomic_DNA"/>
</dbReference>
<evidence type="ECO:0008006" key="2">
    <source>
        <dbReference type="Google" id="ProtNLM"/>
    </source>
</evidence>
<proteinExistence type="predicted"/>
<dbReference type="InterPro" id="IPR034154">
    <property type="entry name" value="TOPRIM_DnaG/twinkle"/>
</dbReference>
<evidence type="ECO:0000313" key="1">
    <source>
        <dbReference type="EMBL" id="QOV05538.1"/>
    </source>
</evidence>
<protein>
    <recommendedName>
        <fullName evidence="2">DNA primase</fullName>
    </recommendedName>
</protein>
<sequence length="268" mass="30299">MEIKASEFEVVAEKLRQGQRTRAEHCGMGEPMLVSNGRAGFAAYCFRCGGRGFIPHQLSLAERIAQFKEAEQADQEARLSLRLPEPRIVDPQQWPAHARVWLYKGGFSNDDIERLGFYYHEKMQRVVMPVYDNGRLVYWQARGFVSSLAKYLNPSVDRTRLVAKYGRPGSHVVLTEDILSAYKVSKVCEAWALMGTNLHDAVLADLIRRDVTVLYMGDPDVGGDKGWAGVVGRCRAVGLPCYDVRMSADPKRLSVSDIREHLNKYMED</sequence>
<name>A0A7M2QLZ8_9ZZZZ</name>
<dbReference type="CDD" id="cd01029">
    <property type="entry name" value="TOPRIM_primases"/>
    <property type="match status" value="1"/>
</dbReference>
<dbReference type="AlphaFoldDB" id="A0A7M2QLZ8"/>
<organism evidence="1">
    <name type="scientific">feces metagenome</name>
    <dbReference type="NCBI Taxonomy" id="1861841"/>
    <lineage>
        <taxon>unclassified sequences</taxon>
        <taxon>metagenomes</taxon>
        <taxon>organismal metagenomes</taxon>
    </lineage>
</organism>
<reference evidence="1" key="1">
    <citation type="submission" date="2020-09" db="EMBL/GenBank/DDBJ databases">
        <authorList>
            <person name="Eze J.U."/>
            <person name="Rahube T.O."/>
        </authorList>
    </citation>
    <scope>NUCLEOTIDE SEQUENCE</scope>
</reference>